<dbReference type="KEGG" id="amog:QRX60_30480"/>
<evidence type="ECO:0000256" key="1">
    <source>
        <dbReference type="SAM" id="Phobius"/>
    </source>
</evidence>
<keyword evidence="1" id="KW-0472">Membrane</keyword>
<keyword evidence="3" id="KW-1185">Reference proteome</keyword>
<evidence type="ECO:0000313" key="3">
    <source>
        <dbReference type="Proteomes" id="UP001239397"/>
    </source>
</evidence>
<organism evidence="2 3">
    <name type="scientific">Amycolatopsis mongoliensis</name>
    <dbReference type="NCBI Taxonomy" id="715475"/>
    <lineage>
        <taxon>Bacteria</taxon>
        <taxon>Bacillati</taxon>
        <taxon>Actinomycetota</taxon>
        <taxon>Actinomycetes</taxon>
        <taxon>Pseudonocardiales</taxon>
        <taxon>Pseudonocardiaceae</taxon>
        <taxon>Amycolatopsis</taxon>
    </lineage>
</organism>
<dbReference type="AlphaFoldDB" id="A0A9Y2NG75"/>
<accession>A0A9Y2NG75</accession>
<name>A0A9Y2NG75_9PSEU</name>
<proteinExistence type="predicted"/>
<protein>
    <submittedName>
        <fullName evidence="2">Alkaline shock response membrane anchor protein AmaP</fullName>
    </submittedName>
</protein>
<evidence type="ECO:0000313" key="2">
    <source>
        <dbReference type="EMBL" id="WIX98382.1"/>
    </source>
</evidence>
<dbReference type="RefSeq" id="WP_285994867.1">
    <property type="nucleotide sequence ID" value="NZ_CP127295.1"/>
</dbReference>
<feature type="transmembrane region" description="Helical" evidence="1">
    <location>
        <begin position="53"/>
        <end position="74"/>
    </location>
</feature>
<sequence>MNRPAALNRTLIAFFGLLLVAAGAIPAAIRFRRLPVLGDDRPLVPGTDLPPTWVLYVTAAAGIVVALAGLRWLAAQLARKPRSRVWRFETDPDAGGTELATTAAVAPFADELRAYPGVHAATATLAGTRENPALVAVVSVEQDGDPSEIRDRIRTEGIPRLCQALDLDSLPSRVEFRFTTTAGTRVA</sequence>
<keyword evidence="1" id="KW-1133">Transmembrane helix</keyword>
<keyword evidence="1" id="KW-0812">Transmembrane</keyword>
<gene>
    <name evidence="2" type="ORF">QRX60_30480</name>
</gene>
<reference evidence="2 3" key="1">
    <citation type="submission" date="2023-06" db="EMBL/GenBank/DDBJ databases">
        <authorList>
            <person name="Oyuntsetseg B."/>
            <person name="Kim S.B."/>
        </authorList>
    </citation>
    <scope>NUCLEOTIDE SEQUENCE [LARGE SCALE GENOMIC DNA]</scope>
    <source>
        <strain evidence="2 3">4-36</strain>
    </source>
</reference>
<dbReference type="EMBL" id="CP127295">
    <property type="protein sequence ID" value="WIX98382.1"/>
    <property type="molecule type" value="Genomic_DNA"/>
</dbReference>
<dbReference type="Proteomes" id="UP001239397">
    <property type="component" value="Chromosome"/>
</dbReference>